<accession>M0CY61</accession>
<keyword evidence="1 3" id="KW-0479">Metal-binding</keyword>
<evidence type="ECO:0000256" key="3">
    <source>
        <dbReference type="PIRSR" id="PIRSR601559-52"/>
    </source>
</evidence>
<dbReference type="InterPro" id="IPR032466">
    <property type="entry name" value="Metal_Hydrolase"/>
</dbReference>
<feature type="binding site" evidence="3">
    <location>
        <position position="147"/>
    </location>
    <ligand>
        <name>a divalent metal cation</name>
        <dbReference type="ChEBI" id="CHEBI:60240"/>
        <label>2</label>
    </ligand>
</feature>
<dbReference type="PROSITE" id="PS51347">
    <property type="entry name" value="PHOSPHOTRIESTERASE_2"/>
    <property type="match status" value="1"/>
</dbReference>
<name>M0CY61_9EURY</name>
<dbReference type="SUPFAM" id="SSF51556">
    <property type="entry name" value="Metallo-dependent hydrolases"/>
    <property type="match status" value="1"/>
</dbReference>
<feature type="binding site" evidence="3">
    <location>
        <position position="147"/>
    </location>
    <ligand>
        <name>a divalent metal cation</name>
        <dbReference type="ChEBI" id="CHEBI:60240"/>
        <label>1</label>
    </ligand>
</feature>
<dbReference type="PANTHER" id="PTHR10819">
    <property type="entry name" value="PHOSPHOTRIESTERASE-RELATED"/>
    <property type="match status" value="1"/>
</dbReference>
<organism evidence="4 5">
    <name type="scientific">Halosimplex carlsbadense 2-9-1</name>
    <dbReference type="NCBI Taxonomy" id="797114"/>
    <lineage>
        <taxon>Archaea</taxon>
        <taxon>Methanobacteriati</taxon>
        <taxon>Methanobacteriota</taxon>
        <taxon>Stenosarchaea group</taxon>
        <taxon>Halobacteria</taxon>
        <taxon>Halobacteriales</taxon>
        <taxon>Haloarculaceae</taxon>
        <taxon>Halosimplex</taxon>
    </lineage>
</organism>
<protein>
    <submittedName>
        <fullName evidence="4">Aryldialkylphosphatase</fullName>
    </submittedName>
</protein>
<dbReference type="InterPro" id="IPR001559">
    <property type="entry name" value="Phosphotriesterase"/>
</dbReference>
<dbReference type="GO" id="GO:0016787">
    <property type="term" value="F:hydrolase activity"/>
    <property type="evidence" value="ECO:0007669"/>
    <property type="project" value="UniProtKB-KW"/>
</dbReference>
<comment type="caution">
    <text evidence="4">The sequence shown here is derived from an EMBL/GenBank/DDBJ whole genome shotgun (WGS) entry which is preliminary data.</text>
</comment>
<evidence type="ECO:0000256" key="1">
    <source>
        <dbReference type="ARBA" id="ARBA00022723"/>
    </source>
</evidence>
<dbReference type="PANTHER" id="PTHR10819:SF3">
    <property type="entry name" value="PHOSPHOTRIESTERASE-RELATED PROTEIN"/>
    <property type="match status" value="1"/>
</dbReference>
<evidence type="ECO:0000313" key="5">
    <source>
        <dbReference type="Proteomes" id="UP000011626"/>
    </source>
</evidence>
<proteinExistence type="predicted"/>
<dbReference type="Proteomes" id="UP000011626">
    <property type="component" value="Unassembled WGS sequence"/>
</dbReference>
<feature type="binding site" evidence="3">
    <location>
        <position position="5"/>
    </location>
    <ligand>
        <name>a divalent metal cation</name>
        <dbReference type="ChEBI" id="CHEBI:60240"/>
        <label>1</label>
    </ligand>
</feature>
<reference evidence="4 5" key="1">
    <citation type="journal article" date="2014" name="PLoS Genet.">
        <title>Phylogenetically driven sequencing of extremely halophilic archaea reveals strategies for static and dynamic osmo-response.</title>
        <authorList>
            <person name="Becker E.A."/>
            <person name="Seitzer P.M."/>
            <person name="Tritt A."/>
            <person name="Larsen D."/>
            <person name="Krusor M."/>
            <person name="Yao A.I."/>
            <person name="Wu D."/>
            <person name="Madern D."/>
            <person name="Eisen J.A."/>
            <person name="Darling A.E."/>
            <person name="Facciotti M.T."/>
        </authorList>
    </citation>
    <scope>NUCLEOTIDE SEQUENCE [LARGE SCALE GENOMIC DNA]</scope>
    <source>
        <strain evidence="4 5">2-9-1</strain>
    </source>
</reference>
<evidence type="ECO:0000256" key="2">
    <source>
        <dbReference type="ARBA" id="ARBA00022801"/>
    </source>
</evidence>
<sequence length="337" mass="37488">MTHEHVFLDMVTGWFTKPTKPEAQRLAREPVTLENLGYIRTNPLKNKDNMRLESTEEAIAELEQYYRAGGTTIVDVTPKNAGADPDRVRRIARATGLQFVHGTAYYTRPSHTDHVDDSTREELEAEFVSDVRSGIADTDVRAGQIGEIGLSGTIHPQEEKVLRAGATAARRTGASLNIHPPLFGPEPSPTAALEALDIVEAEGLPLERVVVSHMDQDHDAMQDLSTHQRIADRGAYLEFDEWDAWDMYMADDDHAYPSDATRVDAVVELVDAGYADRLLFSHDVCTKMQLTKYGGKGYAYIPNEVLPWLRAEGVSEAAIEKIVEENPKRVLSFVEGE</sequence>
<dbReference type="PIRSF" id="PIRSF016839">
    <property type="entry name" value="PhP"/>
    <property type="match status" value="1"/>
</dbReference>
<feature type="binding site" evidence="3">
    <location>
        <position position="213"/>
    </location>
    <ligand>
        <name>a divalent metal cation</name>
        <dbReference type="ChEBI" id="CHEBI:60240"/>
        <label>2</label>
    </ligand>
</feature>
<dbReference type="EMBL" id="AOIU01000013">
    <property type="protein sequence ID" value="ELZ27543.1"/>
    <property type="molecule type" value="Genomic_DNA"/>
</dbReference>
<dbReference type="GO" id="GO:0008270">
    <property type="term" value="F:zinc ion binding"/>
    <property type="evidence" value="ECO:0007669"/>
    <property type="project" value="InterPro"/>
</dbReference>
<comment type="cofactor">
    <cofactor evidence="3">
        <name>a divalent metal cation</name>
        <dbReference type="ChEBI" id="CHEBI:60240"/>
    </cofactor>
    <text evidence="3">Binds 2 divalent metal cations per subunit.</text>
</comment>
<dbReference type="STRING" id="797114.C475_06475"/>
<feature type="binding site" evidence="3">
    <location>
        <position position="3"/>
    </location>
    <ligand>
        <name>a divalent metal cation</name>
        <dbReference type="ChEBI" id="CHEBI:60240"/>
        <label>1</label>
    </ligand>
</feature>
<feature type="binding site" evidence="3">
    <location>
        <position position="283"/>
    </location>
    <ligand>
        <name>a divalent metal cation</name>
        <dbReference type="ChEBI" id="CHEBI:60240"/>
        <label>1</label>
    </ligand>
</feature>
<feature type="binding site" evidence="3">
    <location>
        <position position="179"/>
    </location>
    <ligand>
        <name>a divalent metal cation</name>
        <dbReference type="ChEBI" id="CHEBI:60240"/>
        <label>2</label>
    </ligand>
</feature>
<keyword evidence="5" id="KW-1185">Reference proteome</keyword>
<dbReference type="Pfam" id="PF02126">
    <property type="entry name" value="PTE"/>
    <property type="match status" value="1"/>
</dbReference>
<gene>
    <name evidence="4" type="ORF">C475_06475</name>
</gene>
<dbReference type="eggNOG" id="arCOG07263">
    <property type="taxonomic scope" value="Archaea"/>
</dbReference>
<dbReference type="AlphaFoldDB" id="M0CY61"/>
<keyword evidence="2" id="KW-0378">Hydrolase</keyword>
<evidence type="ECO:0000313" key="4">
    <source>
        <dbReference type="EMBL" id="ELZ27543.1"/>
    </source>
</evidence>
<dbReference type="Gene3D" id="3.20.20.140">
    <property type="entry name" value="Metal-dependent hydrolases"/>
    <property type="match status" value="1"/>
</dbReference>